<gene>
    <name evidence="10" type="ORF">SAMN04488001_3273</name>
</gene>
<dbReference type="GO" id="GO:0005829">
    <property type="term" value="C:cytosol"/>
    <property type="evidence" value="ECO:0007669"/>
    <property type="project" value="TreeGrafter"/>
</dbReference>
<organism evidence="10 11">
    <name type="scientific">Litoreibacter albidus</name>
    <dbReference type="NCBI Taxonomy" id="670155"/>
    <lineage>
        <taxon>Bacteria</taxon>
        <taxon>Pseudomonadati</taxon>
        <taxon>Pseudomonadota</taxon>
        <taxon>Alphaproteobacteria</taxon>
        <taxon>Rhodobacterales</taxon>
        <taxon>Roseobacteraceae</taxon>
        <taxon>Litoreibacter</taxon>
    </lineage>
</organism>
<dbReference type="GO" id="GO:0004014">
    <property type="term" value="F:adenosylmethionine decarboxylase activity"/>
    <property type="evidence" value="ECO:0007669"/>
    <property type="project" value="InterPro"/>
</dbReference>
<keyword evidence="5" id="KW-0620">Polyamine biosynthesis</keyword>
<keyword evidence="4" id="KW-0745">Spermidine biosynthesis</keyword>
<comment type="cofactor">
    <cofactor evidence="1">
        <name>pyruvate</name>
        <dbReference type="ChEBI" id="CHEBI:15361"/>
    </cofactor>
</comment>
<dbReference type="InterPro" id="IPR017716">
    <property type="entry name" value="S-AdoMet_deCOase_pro-enz"/>
</dbReference>
<dbReference type="RefSeq" id="WP_089947989.1">
    <property type="nucleotide sequence ID" value="NZ_FNOI01000007.1"/>
</dbReference>
<dbReference type="AlphaFoldDB" id="A0A1H3BTW3"/>
<dbReference type="Pfam" id="PF02675">
    <property type="entry name" value="AdoMet_dc"/>
    <property type="match status" value="1"/>
</dbReference>
<keyword evidence="6" id="KW-0865">Zymogen</keyword>
<reference evidence="11" key="1">
    <citation type="submission" date="2016-10" db="EMBL/GenBank/DDBJ databases">
        <authorList>
            <person name="Varghese N."/>
            <person name="Submissions S."/>
        </authorList>
    </citation>
    <scope>NUCLEOTIDE SEQUENCE [LARGE SCALE GENOMIC DNA]</scope>
    <source>
        <strain evidence="11">DSM 26922</strain>
    </source>
</reference>
<evidence type="ECO:0000313" key="11">
    <source>
        <dbReference type="Proteomes" id="UP000199441"/>
    </source>
</evidence>
<dbReference type="Gene3D" id="3.60.90.10">
    <property type="entry name" value="S-adenosylmethionine decarboxylase"/>
    <property type="match status" value="1"/>
</dbReference>
<keyword evidence="2" id="KW-0210">Decarboxylase</keyword>
<dbReference type="OrthoDB" id="9793120at2"/>
<protein>
    <submittedName>
        <fullName evidence="10">S-adenosylmethionine decarboxylase</fullName>
    </submittedName>
</protein>
<keyword evidence="9" id="KW-0670">Pyruvate</keyword>
<evidence type="ECO:0000256" key="5">
    <source>
        <dbReference type="ARBA" id="ARBA00023115"/>
    </source>
</evidence>
<name>A0A1H3BTW3_9RHOB</name>
<accession>A0A1H3BTW3</accession>
<dbReference type="STRING" id="670155.SAMN04488001_3273"/>
<evidence type="ECO:0000256" key="2">
    <source>
        <dbReference type="ARBA" id="ARBA00022793"/>
    </source>
</evidence>
<dbReference type="EMBL" id="FNOI01000007">
    <property type="protein sequence ID" value="SDX45323.1"/>
    <property type="molecule type" value="Genomic_DNA"/>
</dbReference>
<evidence type="ECO:0000256" key="4">
    <source>
        <dbReference type="ARBA" id="ARBA00023066"/>
    </source>
</evidence>
<dbReference type="Proteomes" id="UP000199441">
    <property type="component" value="Unassembled WGS sequence"/>
</dbReference>
<dbReference type="PANTHER" id="PTHR33866">
    <property type="entry name" value="S-ADENOSYLMETHIONINE DECARBOXYLASE PROENZYME"/>
    <property type="match status" value="1"/>
</dbReference>
<dbReference type="InterPro" id="IPR003826">
    <property type="entry name" value="AdoMetDC_fam_prok"/>
</dbReference>
<evidence type="ECO:0000256" key="9">
    <source>
        <dbReference type="ARBA" id="ARBA00023317"/>
    </source>
</evidence>
<evidence type="ECO:0000313" key="10">
    <source>
        <dbReference type="EMBL" id="SDX45323.1"/>
    </source>
</evidence>
<dbReference type="InterPro" id="IPR016067">
    <property type="entry name" value="S-AdoMet_deCO2ase_core"/>
</dbReference>
<dbReference type="SUPFAM" id="SSF56276">
    <property type="entry name" value="S-adenosylmethionine decarboxylase"/>
    <property type="match status" value="1"/>
</dbReference>
<evidence type="ECO:0000256" key="6">
    <source>
        <dbReference type="ARBA" id="ARBA00023145"/>
    </source>
</evidence>
<keyword evidence="11" id="KW-1185">Reference proteome</keyword>
<evidence type="ECO:0000256" key="7">
    <source>
        <dbReference type="ARBA" id="ARBA00023239"/>
    </source>
</evidence>
<evidence type="ECO:0000256" key="8">
    <source>
        <dbReference type="ARBA" id="ARBA00023270"/>
    </source>
</evidence>
<evidence type="ECO:0000256" key="3">
    <source>
        <dbReference type="ARBA" id="ARBA00022813"/>
    </source>
</evidence>
<keyword evidence="3" id="KW-0068">Autocatalytic cleavage</keyword>
<dbReference type="GO" id="GO:0008295">
    <property type="term" value="P:spermidine biosynthetic process"/>
    <property type="evidence" value="ECO:0007669"/>
    <property type="project" value="UniProtKB-KW"/>
</dbReference>
<proteinExistence type="predicted"/>
<evidence type="ECO:0000256" key="1">
    <source>
        <dbReference type="ARBA" id="ARBA00001928"/>
    </source>
</evidence>
<dbReference type="PANTHER" id="PTHR33866:SF2">
    <property type="entry name" value="S-ADENOSYLMETHIONINE DECARBOXYLASE PROENZYME"/>
    <property type="match status" value="1"/>
</dbReference>
<dbReference type="NCBIfam" id="TIGR03330">
    <property type="entry name" value="SAM_DCase_Bsu"/>
    <property type="match status" value="1"/>
</dbReference>
<keyword evidence="7" id="KW-0456">Lyase</keyword>
<sequence>MVNQGGTAGVRATALGQHLIADFYGASQLFDGGPAAAMLHKAAEAAGATVLDLNLHDFGDRYGFTGVALLAESHISVHTWPENDYVAIDIFMCGDAKPELSLEVLRSYFTPSREQVQNLKRGVVAAAVDFA</sequence>
<keyword evidence="8" id="KW-0704">Schiff base</keyword>